<gene>
    <name evidence="1" type="ORF">ACT75_10600</name>
    <name evidence="2" type="ORF">CQR80_00970</name>
</gene>
<organism evidence="1 3">
    <name type="scientific">Aggregatibacter actinomycetemcomitans</name>
    <name type="common">Actinobacillus actinomycetemcomitans</name>
    <name type="synonym">Haemophilus actinomycetemcomitans</name>
    <dbReference type="NCBI Taxonomy" id="714"/>
    <lineage>
        <taxon>Bacteria</taxon>
        <taxon>Pseudomonadati</taxon>
        <taxon>Pseudomonadota</taxon>
        <taxon>Gammaproteobacteria</taxon>
        <taxon>Pasteurellales</taxon>
        <taxon>Pasteurellaceae</taxon>
        <taxon>Aggregatibacter</taxon>
    </lineage>
</organism>
<evidence type="ECO:0000313" key="2">
    <source>
        <dbReference type="EMBL" id="PHO21691.1"/>
    </source>
</evidence>
<dbReference type="Proteomes" id="UP000072236">
    <property type="component" value="Chromosome"/>
</dbReference>
<dbReference type="EMBL" id="PCGW01000001">
    <property type="protein sequence ID" value="PHO21691.1"/>
    <property type="molecule type" value="Genomic_DNA"/>
</dbReference>
<dbReference type="EMBL" id="CP012959">
    <property type="protein sequence ID" value="AMQ94934.1"/>
    <property type="molecule type" value="Genomic_DNA"/>
</dbReference>
<keyword evidence="4" id="KW-1185">Reference proteome</keyword>
<sequence length="63" mass="7140">MIPRLDLDVLPAKMGMHIYNKAQSLACYMPKCIVMSDFAKFNSADDYYATLLHECMPPDIKIG</sequence>
<name>A0AAC8Y0C8_AGGAC</name>
<proteinExistence type="predicted"/>
<dbReference type="Proteomes" id="UP000226080">
    <property type="component" value="Unassembled WGS sequence"/>
</dbReference>
<reference evidence="1 3" key="1">
    <citation type="submission" date="2015-10" db="EMBL/GenBank/DDBJ databases">
        <title>Tn-seq of a polymicrobial infection.</title>
        <authorList>
            <person name="Stacy A."/>
            <person name="Rumbaugh K.P."/>
            <person name="Whiteley M."/>
        </authorList>
    </citation>
    <scope>NUCLEOTIDE SEQUENCE [LARGE SCALE GENOMIC DNA]</scope>
    <source>
        <strain evidence="1 3">624</strain>
    </source>
</reference>
<dbReference type="AlphaFoldDB" id="A0AAC8Y0C8"/>
<reference evidence="2 4" key="2">
    <citation type="submission" date="2017-10" db="EMBL/GenBank/DDBJ databases">
        <title>Draft genome sequences of Aggregatibacter actinomycetemcomitans strains 310a and 310b.</title>
        <authorList>
            <person name="May A.C."/>
            <person name="Ohta H."/>
            <person name="Maeda H."/>
            <person name="Kokeguchi S."/>
            <person name="Cugini C."/>
        </authorList>
    </citation>
    <scope>NUCLEOTIDE SEQUENCE [LARGE SCALE GENOMIC DNA]</scope>
    <source>
        <strain evidence="2 4">310b</strain>
    </source>
</reference>
<accession>A0AAC8Y0C8</accession>
<evidence type="ECO:0000313" key="4">
    <source>
        <dbReference type="Proteomes" id="UP000226080"/>
    </source>
</evidence>
<protein>
    <submittedName>
        <fullName evidence="1">Antirestriction protein</fullName>
    </submittedName>
</protein>
<evidence type="ECO:0000313" key="3">
    <source>
        <dbReference type="Proteomes" id="UP000072236"/>
    </source>
</evidence>
<dbReference type="KEGG" id="aact:ACT75_10600"/>
<evidence type="ECO:0000313" key="1">
    <source>
        <dbReference type="EMBL" id="AMQ94934.1"/>
    </source>
</evidence>